<accession>A0A815RCV7</accession>
<dbReference type="EMBL" id="CAJNOQ010020677">
    <property type="protein sequence ID" value="CAF1473491.1"/>
    <property type="molecule type" value="Genomic_DNA"/>
</dbReference>
<sequence length="21" mass="2371">MGASPQIRRKSDTTPEARKIK</sequence>
<evidence type="ECO:0000256" key="1">
    <source>
        <dbReference type="SAM" id="MobiDB-lite"/>
    </source>
</evidence>
<proteinExistence type="predicted"/>
<evidence type="ECO:0000313" key="3">
    <source>
        <dbReference type="EMBL" id="CAF4340434.1"/>
    </source>
</evidence>
<keyword evidence="4" id="KW-1185">Reference proteome</keyword>
<dbReference type="EMBL" id="CAJOBC010086149">
    <property type="protein sequence ID" value="CAF4340434.1"/>
    <property type="molecule type" value="Genomic_DNA"/>
</dbReference>
<feature type="compositionally biased region" description="Basic and acidic residues" evidence="1">
    <location>
        <begin position="9"/>
        <end position="21"/>
    </location>
</feature>
<reference evidence="2" key="1">
    <citation type="submission" date="2021-02" db="EMBL/GenBank/DDBJ databases">
        <authorList>
            <person name="Nowell W R."/>
        </authorList>
    </citation>
    <scope>NUCLEOTIDE SEQUENCE</scope>
</reference>
<evidence type="ECO:0000313" key="2">
    <source>
        <dbReference type="EMBL" id="CAF1473491.1"/>
    </source>
</evidence>
<evidence type="ECO:0000313" key="4">
    <source>
        <dbReference type="Proteomes" id="UP000663829"/>
    </source>
</evidence>
<protein>
    <submittedName>
        <fullName evidence="2">Uncharacterized protein</fullName>
    </submittedName>
</protein>
<dbReference type="AlphaFoldDB" id="A0A815RCV7"/>
<dbReference type="Proteomes" id="UP000663829">
    <property type="component" value="Unassembled WGS sequence"/>
</dbReference>
<dbReference type="Proteomes" id="UP000681722">
    <property type="component" value="Unassembled WGS sequence"/>
</dbReference>
<organism evidence="2 4">
    <name type="scientific">Didymodactylos carnosus</name>
    <dbReference type="NCBI Taxonomy" id="1234261"/>
    <lineage>
        <taxon>Eukaryota</taxon>
        <taxon>Metazoa</taxon>
        <taxon>Spiralia</taxon>
        <taxon>Gnathifera</taxon>
        <taxon>Rotifera</taxon>
        <taxon>Eurotatoria</taxon>
        <taxon>Bdelloidea</taxon>
        <taxon>Philodinida</taxon>
        <taxon>Philodinidae</taxon>
        <taxon>Didymodactylos</taxon>
    </lineage>
</organism>
<feature type="non-terminal residue" evidence="2">
    <location>
        <position position="21"/>
    </location>
</feature>
<name>A0A815RCV7_9BILA</name>
<feature type="region of interest" description="Disordered" evidence="1">
    <location>
        <begin position="1"/>
        <end position="21"/>
    </location>
</feature>
<gene>
    <name evidence="2" type="ORF">GPM918_LOCUS35549</name>
    <name evidence="3" type="ORF">SRO942_LOCUS36269</name>
</gene>
<comment type="caution">
    <text evidence="2">The sequence shown here is derived from an EMBL/GenBank/DDBJ whole genome shotgun (WGS) entry which is preliminary data.</text>
</comment>